<comment type="caution">
    <text evidence="15">The sequence shown here is derived from an EMBL/GenBank/DDBJ whole genome shotgun (WGS) entry which is preliminary data.</text>
</comment>
<dbReference type="GO" id="GO:0004488">
    <property type="term" value="F:methylenetetrahydrofolate dehydrogenase (NADP+) activity"/>
    <property type="evidence" value="ECO:0007669"/>
    <property type="project" value="UniProtKB-UniRule"/>
</dbReference>
<dbReference type="Gene3D" id="3.40.50.10860">
    <property type="entry name" value="Leucine Dehydrogenase, chain A, domain 1"/>
    <property type="match status" value="1"/>
</dbReference>
<keyword evidence="9 12" id="KW-0486">Methionine biosynthesis</keyword>
<dbReference type="CDD" id="cd01080">
    <property type="entry name" value="NAD_bind_m-THF_DH_Cyclohyd"/>
    <property type="match status" value="1"/>
</dbReference>
<keyword evidence="6 12" id="KW-0521">NADP</keyword>
<dbReference type="PANTHER" id="PTHR48099:SF5">
    <property type="entry name" value="C-1-TETRAHYDROFOLATE SYNTHASE, CYTOPLASMIC"/>
    <property type="match status" value="1"/>
</dbReference>
<dbReference type="Pfam" id="PF02882">
    <property type="entry name" value="THF_DHG_CYH_C"/>
    <property type="match status" value="1"/>
</dbReference>
<dbReference type="Pfam" id="PF00763">
    <property type="entry name" value="THF_DHG_CYH"/>
    <property type="match status" value="1"/>
</dbReference>
<comment type="function">
    <text evidence="12">Catalyzes the oxidation of 5,10-methylenetetrahydrofolate to 5,10-methenyltetrahydrofolate and then the hydrolysis of 5,10-methenyltetrahydrofolate to 10-formyltetrahydrofolate.</text>
</comment>
<dbReference type="PRINTS" id="PR00085">
    <property type="entry name" value="THFDHDRGNASE"/>
</dbReference>
<dbReference type="GO" id="GO:0004477">
    <property type="term" value="F:methenyltetrahydrofolate cyclohydrolase activity"/>
    <property type="evidence" value="ECO:0007669"/>
    <property type="project" value="UniProtKB-UniRule"/>
</dbReference>
<keyword evidence="7 12" id="KW-0560">Oxidoreductase</keyword>
<dbReference type="GO" id="GO:0009086">
    <property type="term" value="P:methionine biosynthetic process"/>
    <property type="evidence" value="ECO:0007669"/>
    <property type="project" value="UniProtKB-KW"/>
</dbReference>
<protein>
    <recommendedName>
        <fullName evidence="12">Bifunctional protein FolD</fullName>
    </recommendedName>
    <domain>
        <recommendedName>
            <fullName evidence="12">Methylenetetrahydrofolate dehydrogenase</fullName>
            <ecNumber evidence="12">1.5.1.5</ecNumber>
        </recommendedName>
    </domain>
    <domain>
        <recommendedName>
            <fullName evidence="12">Methenyltetrahydrofolate cyclohydrolase</fullName>
            <ecNumber evidence="12">3.5.4.9</ecNumber>
        </recommendedName>
    </domain>
</protein>
<dbReference type="InterPro" id="IPR036291">
    <property type="entry name" value="NAD(P)-bd_dom_sf"/>
</dbReference>
<evidence type="ECO:0000259" key="14">
    <source>
        <dbReference type="Pfam" id="PF02882"/>
    </source>
</evidence>
<dbReference type="EC" id="1.5.1.5" evidence="12"/>
<dbReference type="SUPFAM" id="SSF51735">
    <property type="entry name" value="NAD(P)-binding Rossmann-fold domains"/>
    <property type="match status" value="1"/>
</dbReference>
<dbReference type="GO" id="GO:0000105">
    <property type="term" value="P:L-histidine biosynthetic process"/>
    <property type="evidence" value="ECO:0007669"/>
    <property type="project" value="UniProtKB-KW"/>
</dbReference>
<dbReference type="NCBIfam" id="NF010783">
    <property type="entry name" value="PRK14186.1"/>
    <property type="match status" value="1"/>
</dbReference>
<dbReference type="AlphaFoldDB" id="F9DN58"/>
<feature type="binding site" evidence="12">
    <location>
        <begin position="171"/>
        <end position="173"/>
    </location>
    <ligand>
        <name>NADP(+)</name>
        <dbReference type="ChEBI" id="CHEBI:58349"/>
    </ligand>
</feature>
<dbReference type="UniPathway" id="UPA00193"/>
<evidence type="ECO:0000313" key="16">
    <source>
        <dbReference type="Proteomes" id="UP000005316"/>
    </source>
</evidence>
<feature type="domain" description="Tetrahydrofolate dehydrogenase/cyclohydrolase catalytic" evidence="13">
    <location>
        <begin position="12"/>
        <end position="126"/>
    </location>
</feature>
<comment type="subunit">
    <text evidence="12">Homodimer.</text>
</comment>
<dbReference type="Proteomes" id="UP000005316">
    <property type="component" value="Unassembled WGS sequence"/>
</dbReference>
<dbReference type="EC" id="3.5.4.9" evidence="12"/>
<evidence type="ECO:0000256" key="7">
    <source>
        <dbReference type="ARBA" id="ARBA00023002"/>
    </source>
</evidence>
<comment type="caution">
    <text evidence="12">Lacks conserved residue(s) required for the propagation of feature annotation.</text>
</comment>
<evidence type="ECO:0000256" key="1">
    <source>
        <dbReference type="ARBA" id="ARBA00004777"/>
    </source>
</evidence>
<organism evidence="15 16">
    <name type="scientific">Sporosarcina newyorkensis 2681</name>
    <dbReference type="NCBI Taxonomy" id="1027292"/>
    <lineage>
        <taxon>Bacteria</taxon>
        <taxon>Bacillati</taxon>
        <taxon>Bacillota</taxon>
        <taxon>Bacilli</taxon>
        <taxon>Bacillales</taxon>
        <taxon>Caryophanaceae</taxon>
        <taxon>Sporosarcina</taxon>
    </lineage>
</organism>
<comment type="pathway">
    <text evidence="1 12">One-carbon metabolism; tetrahydrofolate interconversion.</text>
</comment>
<dbReference type="FunFam" id="3.40.50.10860:FF:000001">
    <property type="entry name" value="Bifunctional protein FolD"/>
    <property type="match status" value="1"/>
</dbReference>
<dbReference type="PROSITE" id="PS00767">
    <property type="entry name" value="THF_DHG_CYH_2"/>
    <property type="match status" value="1"/>
</dbReference>
<evidence type="ECO:0000256" key="9">
    <source>
        <dbReference type="ARBA" id="ARBA00023167"/>
    </source>
</evidence>
<dbReference type="STRING" id="759851.SAMN04244570_0712"/>
<keyword evidence="2 12" id="KW-0554">One-carbon metabolism</keyword>
<comment type="similarity">
    <text evidence="12">Belongs to the tetrahydrofolate dehydrogenase/cyclohydrolase family.</text>
</comment>
<evidence type="ECO:0000256" key="8">
    <source>
        <dbReference type="ARBA" id="ARBA00023102"/>
    </source>
</evidence>
<dbReference type="NCBIfam" id="NF010786">
    <property type="entry name" value="PRK14189.1"/>
    <property type="match status" value="1"/>
</dbReference>
<dbReference type="InterPro" id="IPR020867">
    <property type="entry name" value="THF_DH/CycHdrlase_CS"/>
</dbReference>
<dbReference type="NCBIfam" id="NF008058">
    <property type="entry name" value="PRK10792.1"/>
    <property type="match status" value="1"/>
</dbReference>
<evidence type="ECO:0000256" key="11">
    <source>
        <dbReference type="ARBA" id="ARBA00036357"/>
    </source>
</evidence>
<dbReference type="Gene3D" id="3.40.50.720">
    <property type="entry name" value="NAD(P)-binding Rossmann-like Domain"/>
    <property type="match status" value="1"/>
</dbReference>
<evidence type="ECO:0000256" key="6">
    <source>
        <dbReference type="ARBA" id="ARBA00022857"/>
    </source>
</evidence>
<dbReference type="InterPro" id="IPR000672">
    <property type="entry name" value="THF_DH/CycHdrlase"/>
</dbReference>
<gene>
    <name evidence="12 15" type="primary">folD</name>
    <name evidence="15" type="ORF">HMPREF9372_0238</name>
</gene>
<evidence type="ECO:0000259" key="13">
    <source>
        <dbReference type="Pfam" id="PF00763"/>
    </source>
</evidence>
<feature type="domain" description="Tetrahydrofolate dehydrogenase/cyclohydrolase NAD(P)-binding" evidence="14">
    <location>
        <begin position="145"/>
        <end position="287"/>
    </location>
</feature>
<dbReference type="eggNOG" id="COG0190">
    <property type="taxonomic scope" value="Bacteria"/>
</dbReference>
<evidence type="ECO:0000256" key="10">
    <source>
        <dbReference type="ARBA" id="ARBA00023268"/>
    </source>
</evidence>
<dbReference type="GO" id="GO:0006164">
    <property type="term" value="P:purine nucleotide biosynthetic process"/>
    <property type="evidence" value="ECO:0007669"/>
    <property type="project" value="UniProtKB-KW"/>
</dbReference>
<evidence type="ECO:0000256" key="2">
    <source>
        <dbReference type="ARBA" id="ARBA00022563"/>
    </source>
</evidence>
<keyword evidence="4 12" id="KW-0658">Purine biosynthesis</keyword>
<dbReference type="InterPro" id="IPR020630">
    <property type="entry name" value="THF_DH/CycHdrlase_cat_dom"/>
</dbReference>
<dbReference type="PANTHER" id="PTHR48099">
    <property type="entry name" value="C-1-TETRAHYDROFOLATE SYNTHASE, CYTOPLASMIC-RELATED"/>
    <property type="match status" value="1"/>
</dbReference>
<dbReference type="PROSITE" id="PS00766">
    <property type="entry name" value="THF_DHG_CYH_1"/>
    <property type="match status" value="1"/>
</dbReference>
<reference evidence="15 16" key="1">
    <citation type="submission" date="2011-04" db="EMBL/GenBank/DDBJ databases">
        <authorList>
            <person name="Muzny D."/>
            <person name="Qin X."/>
            <person name="Deng J."/>
            <person name="Jiang H."/>
            <person name="Liu Y."/>
            <person name="Qu J."/>
            <person name="Song X.-Z."/>
            <person name="Zhang L."/>
            <person name="Thornton R."/>
            <person name="Coyle M."/>
            <person name="Francisco L."/>
            <person name="Jackson L."/>
            <person name="Javaid M."/>
            <person name="Korchina V."/>
            <person name="Kovar C."/>
            <person name="Mata R."/>
            <person name="Mathew T."/>
            <person name="Ngo R."/>
            <person name="Nguyen L."/>
            <person name="Nguyen N."/>
            <person name="Okwuonu G."/>
            <person name="Ongeri F."/>
            <person name="Pham C."/>
            <person name="Simmons D."/>
            <person name="Wilczek-Boney K."/>
            <person name="Hale W."/>
            <person name="Jakkamsetti A."/>
            <person name="Pham P."/>
            <person name="Ruth R."/>
            <person name="San Lucas F."/>
            <person name="Warren J."/>
            <person name="Zhang J."/>
            <person name="Zhao Z."/>
            <person name="Zhou C."/>
            <person name="Zhu D."/>
            <person name="Lee S."/>
            <person name="Bess C."/>
            <person name="Blankenburg K."/>
            <person name="Forbes L."/>
            <person name="Fu Q."/>
            <person name="Gubbala S."/>
            <person name="Hirani K."/>
            <person name="Jayaseelan J.C."/>
            <person name="Lara F."/>
            <person name="Munidasa M."/>
            <person name="Palculict T."/>
            <person name="Patil S."/>
            <person name="Pu L.-L."/>
            <person name="Saada N."/>
            <person name="Tang L."/>
            <person name="Weissenberger G."/>
            <person name="Zhu Y."/>
            <person name="Hemphill L."/>
            <person name="Shang Y."/>
            <person name="Youmans B."/>
            <person name="Ayvaz T."/>
            <person name="Ross M."/>
            <person name="Santibanez J."/>
            <person name="Aqrawi P."/>
            <person name="Gross S."/>
            <person name="Joshi V."/>
            <person name="Fowler G."/>
            <person name="Nazareth L."/>
            <person name="Reid J."/>
            <person name="Worley K."/>
            <person name="Petrosino J."/>
            <person name="Highlander S."/>
            <person name="Gibbs R."/>
        </authorList>
    </citation>
    <scope>NUCLEOTIDE SEQUENCE [LARGE SCALE GENOMIC DNA]</scope>
    <source>
        <strain evidence="15 16">2681</strain>
    </source>
</reference>
<name>F9DN58_9BACL</name>
<keyword evidence="5 12" id="KW-0378">Hydrolase</keyword>
<evidence type="ECO:0000256" key="12">
    <source>
        <dbReference type="HAMAP-Rule" id="MF_01576"/>
    </source>
</evidence>
<comment type="catalytic activity">
    <reaction evidence="11 12">
        <text>(6R)-5,10-methenyltetrahydrofolate + H2O = (6R)-10-formyltetrahydrofolate + H(+)</text>
        <dbReference type="Rhea" id="RHEA:23700"/>
        <dbReference type="ChEBI" id="CHEBI:15377"/>
        <dbReference type="ChEBI" id="CHEBI:15378"/>
        <dbReference type="ChEBI" id="CHEBI:57455"/>
        <dbReference type="ChEBI" id="CHEBI:195366"/>
        <dbReference type="EC" id="3.5.4.9"/>
    </reaction>
</comment>
<evidence type="ECO:0000313" key="15">
    <source>
        <dbReference type="EMBL" id="EGQ27758.1"/>
    </source>
</evidence>
<dbReference type="HAMAP" id="MF_01576">
    <property type="entry name" value="THF_DHG_CYH"/>
    <property type="match status" value="1"/>
</dbReference>
<proteinExistence type="inferred from homology"/>
<evidence type="ECO:0000256" key="5">
    <source>
        <dbReference type="ARBA" id="ARBA00022801"/>
    </source>
</evidence>
<keyword evidence="3 12" id="KW-0028">Amino-acid biosynthesis</keyword>
<keyword evidence="8 12" id="KW-0368">Histidine biosynthesis</keyword>
<sequence length="294" mass="31877">MFGGKIMSSKKIDGKAIGQEIREELKEQVASLVKQGYQPGLAVILVGENPASQTYVKNKEKSSIEAGMKSELIKLPDTVSEEDLLKEVEKLNQDDSIDGILVQLPLPKHIDENKVIRAISPEKDVDGFHPMNVGKMLIGQQTFLPCTPYGIMQLLERSGVEIAGKHAVIIGRSNIVGKPMGQLLLQKDATVTYCHSRTNDLKSFTKQADILIVAIGMAKFITGDYIKEGAVVIDVGMNRDENGKLCGDVDYASAEQVASAITPVPGGVGPMTITMLLKNTVESAENKLNSRTKN</sequence>
<dbReference type="HOGENOM" id="CLU_034045_2_1_9"/>
<dbReference type="SUPFAM" id="SSF53223">
    <property type="entry name" value="Aminoacid dehydrogenase-like, N-terminal domain"/>
    <property type="match status" value="1"/>
</dbReference>
<comment type="catalytic activity">
    <reaction evidence="12">
        <text>(6R)-5,10-methylene-5,6,7,8-tetrahydrofolate + NADP(+) = (6R)-5,10-methenyltetrahydrofolate + NADPH</text>
        <dbReference type="Rhea" id="RHEA:22812"/>
        <dbReference type="ChEBI" id="CHEBI:15636"/>
        <dbReference type="ChEBI" id="CHEBI:57455"/>
        <dbReference type="ChEBI" id="CHEBI:57783"/>
        <dbReference type="ChEBI" id="CHEBI:58349"/>
        <dbReference type="EC" id="1.5.1.5"/>
    </reaction>
</comment>
<dbReference type="InterPro" id="IPR020631">
    <property type="entry name" value="THF_DH/CycHdrlase_NAD-bd_dom"/>
</dbReference>
<dbReference type="GO" id="GO:0035999">
    <property type="term" value="P:tetrahydrofolate interconversion"/>
    <property type="evidence" value="ECO:0007669"/>
    <property type="project" value="UniProtKB-UniRule"/>
</dbReference>
<evidence type="ECO:0000256" key="3">
    <source>
        <dbReference type="ARBA" id="ARBA00022605"/>
    </source>
</evidence>
<keyword evidence="10 12" id="KW-0511">Multifunctional enzyme</keyword>
<dbReference type="InterPro" id="IPR046346">
    <property type="entry name" value="Aminoacid_DH-like_N_sf"/>
</dbReference>
<dbReference type="GO" id="GO:0005829">
    <property type="term" value="C:cytosol"/>
    <property type="evidence" value="ECO:0007669"/>
    <property type="project" value="TreeGrafter"/>
</dbReference>
<dbReference type="EMBL" id="AFPZ01000009">
    <property type="protein sequence ID" value="EGQ27758.1"/>
    <property type="molecule type" value="Genomic_DNA"/>
</dbReference>
<accession>F9DN58</accession>
<evidence type="ECO:0000256" key="4">
    <source>
        <dbReference type="ARBA" id="ARBA00022755"/>
    </source>
</evidence>
<dbReference type="FunFam" id="3.40.50.720:FF:000094">
    <property type="entry name" value="Bifunctional protein FolD"/>
    <property type="match status" value="1"/>
</dbReference>